<dbReference type="InterPro" id="IPR020845">
    <property type="entry name" value="AMP-binding_CS"/>
</dbReference>
<accession>A0ABP7ZA65</accession>
<dbReference type="SUPFAM" id="SSF56801">
    <property type="entry name" value="Acetyl-CoA synthetase-like"/>
    <property type="match status" value="1"/>
</dbReference>
<proteinExistence type="predicted"/>
<dbReference type="InterPro" id="IPR045851">
    <property type="entry name" value="AMP-bd_C_sf"/>
</dbReference>
<dbReference type="InterPro" id="IPR000873">
    <property type="entry name" value="AMP-dep_synth/lig_dom"/>
</dbReference>
<dbReference type="PROSITE" id="PS00455">
    <property type="entry name" value="AMP_BINDING"/>
    <property type="match status" value="1"/>
</dbReference>
<dbReference type="Gene3D" id="3.40.50.12780">
    <property type="entry name" value="N-terminal domain of ligase-like"/>
    <property type="match status" value="1"/>
</dbReference>
<dbReference type="InterPro" id="IPR042099">
    <property type="entry name" value="ANL_N_sf"/>
</dbReference>
<evidence type="ECO:0000313" key="4">
    <source>
        <dbReference type="Proteomes" id="UP001500266"/>
    </source>
</evidence>
<dbReference type="Proteomes" id="UP001500266">
    <property type="component" value="Unassembled WGS sequence"/>
</dbReference>
<protein>
    <submittedName>
        <fullName evidence="3">Fatty-acid--CoA ligase FadD4</fullName>
    </submittedName>
</protein>
<evidence type="ECO:0000313" key="3">
    <source>
        <dbReference type="EMBL" id="GAA4151383.1"/>
    </source>
</evidence>
<evidence type="ECO:0000259" key="2">
    <source>
        <dbReference type="Pfam" id="PF13193"/>
    </source>
</evidence>
<dbReference type="PANTHER" id="PTHR24096:SF323">
    <property type="entry name" value="BLR3536 PROTEIN"/>
    <property type="match status" value="1"/>
</dbReference>
<feature type="domain" description="AMP-dependent synthetase/ligase" evidence="1">
    <location>
        <begin position="29"/>
        <end position="395"/>
    </location>
</feature>
<keyword evidence="3" id="KW-0436">Ligase</keyword>
<sequence length="546" mass="59973">MIYFFPGRPRPERTEAITEGEPMGSLGFWRLAQADPGWVAAVDPDGTEHTAGELLARANRLVHGLRGLGLGTGDGVCGLVPNGVDGLVLYLAALQAGWYYTPVNWHLTGPEIGYIVADSEAKAFFVHERYAGEGARAADEAGLDPARRFAFGDVPGFRPVGELVDGQPDALPADRSNGATMHYTSGTTGRPKGVRRALAGMDPDDSYELQTFLLSLFGMTPGRPAGGQPQAHLVTSPNYHTAVTQFGGCALHMGHTLVYMDRWDAEECLRLIDRYSITRSRRPSGLRKTTSLTNSLAHRTTWLRSDLSMKWAIHAAAPCPVPLKQKMLDWWGDCIWEYYAATEGGGTIASPEDWRKHPGTVGKAWPISELLIVDDDGIEVPRGTPGTIYMKMAGVDFEYKGDREKTERNRLRGYFTVGDIGYLTDDGFLFLSDRKADMIISGGANIYPAEIENEIILHPKVADVAVFGIPDEEWGEQIKAVVEPAPGVAPGPALAEEILRSLEGRLARMKWPRSIDFIDAMPREPNGKLLKRKLRAPYWEGRESVI</sequence>
<dbReference type="GO" id="GO:0016874">
    <property type="term" value="F:ligase activity"/>
    <property type="evidence" value="ECO:0007669"/>
    <property type="project" value="UniProtKB-KW"/>
</dbReference>
<name>A0ABP7ZA65_9ACTN</name>
<dbReference type="PANTHER" id="PTHR24096">
    <property type="entry name" value="LONG-CHAIN-FATTY-ACID--COA LIGASE"/>
    <property type="match status" value="1"/>
</dbReference>
<dbReference type="Pfam" id="PF13193">
    <property type="entry name" value="AMP-binding_C"/>
    <property type="match status" value="1"/>
</dbReference>
<gene>
    <name evidence="3" type="primary">fadD4</name>
    <name evidence="3" type="ORF">GCM10022416_48500</name>
</gene>
<comment type="caution">
    <text evidence="3">The sequence shown here is derived from an EMBL/GenBank/DDBJ whole genome shotgun (WGS) entry which is preliminary data.</text>
</comment>
<evidence type="ECO:0000259" key="1">
    <source>
        <dbReference type="Pfam" id="PF00501"/>
    </source>
</evidence>
<dbReference type="InterPro" id="IPR025110">
    <property type="entry name" value="AMP-bd_C"/>
</dbReference>
<keyword evidence="4" id="KW-1185">Reference proteome</keyword>
<dbReference type="EMBL" id="BAABDO010000093">
    <property type="protein sequence ID" value="GAA4151383.1"/>
    <property type="molecule type" value="Genomic_DNA"/>
</dbReference>
<feature type="domain" description="AMP-binding enzyme C-terminal" evidence="2">
    <location>
        <begin position="450"/>
        <end position="528"/>
    </location>
</feature>
<dbReference type="Gene3D" id="3.30.300.30">
    <property type="match status" value="1"/>
</dbReference>
<organism evidence="3 4">
    <name type="scientific">Actinomadura keratinilytica</name>
    <dbReference type="NCBI Taxonomy" id="547461"/>
    <lineage>
        <taxon>Bacteria</taxon>
        <taxon>Bacillati</taxon>
        <taxon>Actinomycetota</taxon>
        <taxon>Actinomycetes</taxon>
        <taxon>Streptosporangiales</taxon>
        <taxon>Thermomonosporaceae</taxon>
        <taxon>Actinomadura</taxon>
    </lineage>
</organism>
<reference evidence="4" key="1">
    <citation type="journal article" date="2019" name="Int. J. Syst. Evol. Microbiol.">
        <title>The Global Catalogue of Microorganisms (GCM) 10K type strain sequencing project: providing services to taxonomists for standard genome sequencing and annotation.</title>
        <authorList>
            <consortium name="The Broad Institute Genomics Platform"/>
            <consortium name="The Broad Institute Genome Sequencing Center for Infectious Disease"/>
            <person name="Wu L."/>
            <person name="Ma J."/>
        </authorList>
    </citation>
    <scope>NUCLEOTIDE SEQUENCE [LARGE SCALE GENOMIC DNA]</scope>
    <source>
        <strain evidence="4">JCM 17316</strain>
    </source>
</reference>
<dbReference type="Pfam" id="PF00501">
    <property type="entry name" value="AMP-binding"/>
    <property type="match status" value="1"/>
</dbReference>